<dbReference type="EMBL" id="BGPR01202585">
    <property type="protein sequence ID" value="GBN21880.1"/>
    <property type="molecule type" value="Genomic_DNA"/>
</dbReference>
<gene>
    <name evidence="2" type="ORF">AVEN_242953_1</name>
    <name evidence="3" type="ORF">AVEN_74359_1</name>
</gene>
<comment type="caution">
    <text evidence="2">The sequence shown here is derived from an EMBL/GenBank/DDBJ whole genome shotgun (WGS) entry which is preliminary data.</text>
</comment>
<dbReference type="AlphaFoldDB" id="A0A4Y2M613"/>
<dbReference type="EMBL" id="BGPR01202605">
    <property type="protein sequence ID" value="GBN21937.1"/>
    <property type="molecule type" value="Genomic_DNA"/>
</dbReference>
<reference evidence="2 4" key="1">
    <citation type="journal article" date="2019" name="Sci. Rep.">
        <title>Orb-weaving spider Araneus ventricosus genome elucidates the spidroin gene catalogue.</title>
        <authorList>
            <person name="Kono N."/>
            <person name="Nakamura H."/>
            <person name="Ohtoshi R."/>
            <person name="Moran D.A.P."/>
            <person name="Shinohara A."/>
            <person name="Yoshida Y."/>
            <person name="Fujiwara M."/>
            <person name="Mori M."/>
            <person name="Tomita M."/>
            <person name="Arakawa K."/>
        </authorList>
    </citation>
    <scope>NUCLEOTIDE SEQUENCE [LARGE SCALE GENOMIC DNA]</scope>
</reference>
<evidence type="ECO:0000313" key="2">
    <source>
        <dbReference type="EMBL" id="GBN21880.1"/>
    </source>
</evidence>
<evidence type="ECO:0000313" key="3">
    <source>
        <dbReference type="EMBL" id="GBN21937.1"/>
    </source>
</evidence>
<protein>
    <submittedName>
        <fullName evidence="2">Uncharacterized protein</fullName>
    </submittedName>
</protein>
<evidence type="ECO:0000313" key="4">
    <source>
        <dbReference type="Proteomes" id="UP000499080"/>
    </source>
</evidence>
<name>A0A4Y2M613_ARAVE</name>
<dbReference type="Proteomes" id="UP000499080">
    <property type="component" value="Unassembled WGS sequence"/>
</dbReference>
<feature type="region of interest" description="Disordered" evidence="1">
    <location>
        <begin position="71"/>
        <end position="105"/>
    </location>
</feature>
<proteinExistence type="predicted"/>
<accession>A0A4Y2M613</accession>
<sequence>MLITYQRRHLVVNLRKYCFEDSTIFIIMDYNLKIYPSFGGGGLETRFPDTFAVYVGLAHVKPDAVGQKLGERAPGLMPFPSPDRGSKLRDSPQIAPRVASKPTLI</sequence>
<organism evidence="2 4">
    <name type="scientific">Araneus ventricosus</name>
    <name type="common">Orbweaver spider</name>
    <name type="synonym">Epeira ventricosa</name>
    <dbReference type="NCBI Taxonomy" id="182803"/>
    <lineage>
        <taxon>Eukaryota</taxon>
        <taxon>Metazoa</taxon>
        <taxon>Ecdysozoa</taxon>
        <taxon>Arthropoda</taxon>
        <taxon>Chelicerata</taxon>
        <taxon>Arachnida</taxon>
        <taxon>Araneae</taxon>
        <taxon>Araneomorphae</taxon>
        <taxon>Entelegynae</taxon>
        <taxon>Araneoidea</taxon>
        <taxon>Araneidae</taxon>
        <taxon>Araneus</taxon>
    </lineage>
</organism>
<evidence type="ECO:0000256" key="1">
    <source>
        <dbReference type="SAM" id="MobiDB-lite"/>
    </source>
</evidence>
<keyword evidence="4" id="KW-1185">Reference proteome</keyword>